<feature type="compositionally biased region" description="Low complexity" evidence="10">
    <location>
        <begin position="513"/>
        <end position="522"/>
    </location>
</feature>
<dbReference type="WBParaSite" id="maker-uti_cns_0002338-snap-gene-0.3-mRNA-1">
    <property type="protein sequence ID" value="maker-uti_cns_0002338-snap-gene-0.3-mRNA-1"/>
    <property type="gene ID" value="maker-uti_cns_0002338-snap-gene-0.3"/>
</dbReference>
<evidence type="ECO:0000256" key="8">
    <source>
        <dbReference type="ARBA" id="ARBA00038874"/>
    </source>
</evidence>
<keyword evidence="3" id="KW-0862">Zinc</keyword>
<dbReference type="Proteomes" id="UP000095280">
    <property type="component" value="Unplaced"/>
</dbReference>
<feature type="region of interest" description="Disordered" evidence="10">
    <location>
        <begin position="489"/>
        <end position="602"/>
    </location>
</feature>
<dbReference type="InterPro" id="IPR017907">
    <property type="entry name" value="Znf_RING_CS"/>
</dbReference>
<evidence type="ECO:0000256" key="6">
    <source>
        <dbReference type="ARBA" id="ARBA00037883"/>
    </source>
</evidence>
<keyword evidence="4" id="KW-0444">Lipid biosynthesis</keyword>
<dbReference type="InterPro" id="IPR022018">
    <property type="entry name" value="GIT1_C"/>
</dbReference>
<evidence type="ECO:0000256" key="3">
    <source>
        <dbReference type="ARBA" id="ARBA00022833"/>
    </source>
</evidence>
<comment type="similarity">
    <text evidence="7">Belongs to the choline/ethanolamine kinase family.</text>
</comment>
<organism evidence="12 13">
    <name type="scientific">Macrostomum lignano</name>
    <dbReference type="NCBI Taxonomy" id="282301"/>
    <lineage>
        <taxon>Eukaryota</taxon>
        <taxon>Metazoa</taxon>
        <taxon>Spiralia</taxon>
        <taxon>Lophotrochozoa</taxon>
        <taxon>Platyhelminthes</taxon>
        <taxon>Rhabditophora</taxon>
        <taxon>Macrostomorpha</taxon>
        <taxon>Macrostomida</taxon>
        <taxon>Macrostomidae</taxon>
        <taxon>Macrostomum</taxon>
    </lineage>
</organism>
<dbReference type="InterPro" id="IPR011009">
    <property type="entry name" value="Kinase-like_dom_sf"/>
</dbReference>
<evidence type="ECO:0000256" key="7">
    <source>
        <dbReference type="ARBA" id="ARBA00038211"/>
    </source>
</evidence>
<reference evidence="13" key="1">
    <citation type="submission" date="2016-11" db="UniProtKB">
        <authorList>
            <consortium name="WormBaseParasite"/>
        </authorList>
    </citation>
    <scope>IDENTIFICATION</scope>
</reference>
<dbReference type="GO" id="GO:0006646">
    <property type="term" value="P:phosphatidylethanolamine biosynthetic process"/>
    <property type="evidence" value="ECO:0007669"/>
    <property type="project" value="TreeGrafter"/>
</dbReference>
<dbReference type="InterPro" id="IPR001841">
    <property type="entry name" value="Znf_RING"/>
</dbReference>
<keyword evidence="4" id="KW-0443">Lipid metabolism</keyword>
<dbReference type="GO" id="GO:0005737">
    <property type="term" value="C:cytoplasm"/>
    <property type="evidence" value="ECO:0007669"/>
    <property type="project" value="TreeGrafter"/>
</dbReference>
<dbReference type="InterPro" id="IPR013083">
    <property type="entry name" value="Znf_RING/FYVE/PHD"/>
</dbReference>
<dbReference type="Pfam" id="PF01633">
    <property type="entry name" value="Choline_kinase"/>
    <property type="match status" value="1"/>
</dbReference>
<dbReference type="PANTHER" id="PTHR22603">
    <property type="entry name" value="CHOLINE/ETHANOALAMINE KINASE"/>
    <property type="match status" value="1"/>
</dbReference>
<keyword evidence="2 9" id="KW-0863">Zinc-finger</keyword>
<evidence type="ECO:0000256" key="5">
    <source>
        <dbReference type="ARBA" id="ARBA00023264"/>
    </source>
</evidence>
<dbReference type="PANTHER" id="PTHR22603:SF66">
    <property type="entry name" value="ETHANOLAMINE KINASE"/>
    <property type="match status" value="1"/>
</dbReference>
<dbReference type="PROSITE" id="PS00518">
    <property type="entry name" value="ZF_RING_1"/>
    <property type="match status" value="1"/>
</dbReference>
<dbReference type="Gene3D" id="1.20.120.330">
    <property type="entry name" value="Nucleotidyltransferases domain 2"/>
    <property type="match status" value="1"/>
</dbReference>
<sequence length="678" mass="75047">EEVVARTEAITSEIYKMLEAARSGSHENFSEQSGRVRQAVLRMTAIAPRTQAHQRQAVDALLTAADTLSAECRSPPSPSELSRRTQQVIQCCFDIAKAAKALVTLFHAPSNQPNVLHLPQLSITEENWSAGLQSLLDHVRPTWQLANCGQRLFTEGITNKLVALHYGERFQFGDDVILIRIYGEKTELIIDRQAEVRNMRLLHSHGFCKPVYATFANGLCYGYVHGDVADEELVREPTFGRLVARELASLHCLQVPSADGESAAPQPMVFATMRRFLELGPDEFPEPDRQARFRAALPDKAALRAEVADLEAHLVPLACPVVFSHNDTLIKNFVYDRREQRVFLIDFEYCAHNYLPFDLANHFNEFAGVATVDHSRYPSREFQLPWLRNYLQYRDGFLGGGGADSLDSRVEQLYREVTKFSLASHLLWALWALVQARHSTIDFDFLDYAISRYGEYKAKKAERLALLSLLFAPAGSHLAVAAPSILQASSGSRGSTRSSAASAQIRLTSRSRQQQPAEQLQQPRTRSQRASTGTPATQQQRRSRQQSLKPPPPPSSDSGANCRAEAATSGRGRRRCHDNNASTGGRVGANDDNGEASGGKRSRQSASICCPICLDSLDTFEDSGKRLVSAYCGHLFCSLCLAAVEARPAADWAAHFGCPVCQVPLRTGASHHPVYWTS</sequence>
<evidence type="ECO:0000313" key="12">
    <source>
        <dbReference type="Proteomes" id="UP000095280"/>
    </source>
</evidence>
<proteinExistence type="inferred from homology"/>
<evidence type="ECO:0000313" key="13">
    <source>
        <dbReference type="WBParaSite" id="maker-uti_cns_0002338-snap-gene-0.3-mRNA-1"/>
    </source>
</evidence>
<feature type="compositionally biased region" description="Low complexity" evidence="10">
    <location>
        <begin position="489"/>
        <end position="503"/>
    </location>
</feature>
<name>A0A1I8GLH0_9PLAT</name>
<keyword evidence="1" id="KW-0479">Metal-binding</keyword>
<dbReference type="SMART" id="SM00184">
    <property type="entry name" value="RING"/>
    <property type="match status" value="1"/>
</dbReference>
<dbReference type="GO" id="GO:0004305">
    <property type="term" value="F:ethanolamine kinase activity"/>
    <property type="evidence" value="ECO:0007669"/>
    <property type="project" value="UniProtKB-EC"/>
</dbReference>
<evidence type="ECO:0000256" key="4">
    <source>
        <dbReference type="ARBA" id="ARBA00023209"/>
    </source>
</evidence>
<dbReference type="SUPFAM" id="SSF56112">
    <property type="entry name" value="Protein kinase-like (PK-like)"/>
    <property type="match status" value="1"/>
</dbReference>
<dbReference type="PROSITE" id="PS50089">
    <property type="entry name" value="ZF_RING_2"/>
    <property type="match status" value="1"/>
</dbReference>
<feature type="domain" description="RING-type" evidence="11">
    <location>
        <begin position="610"/>
        <end position="662"/>
    </location>
</feature>
<evidence type="ECO:0000256" key="1">
    <source>
        <dbReference type="ARBA" id="ARBA00022723"/>
    </source>
</evidence>
<keyword evidence="12" id="KW-1185">Reference proteome</keyword>
<dbReference type="AlphaFoldDB" id="A0A1I8GLH0"/>
<dbReference type="Pfam" id="PF13445">
    <property type="entry name" value="zf-RING_UBOX"/>
    <property type="match status" value="1"/>
</dbReference>
<evidence type="ECO:0000256" key="10">
    <source>
        <dbReference type="SAM" id="MobiDB-lite"/>
    </source>
</evidence>
<dbReference type="CDD" id="cd05157">
    <property type="entry name" value="ETNK_euk"/>
    <property type="match status" value="1"/>
</dbReference>
<keyword evidence="5" id="KW-1208">Phospholipid metabolism</keyword>
<dbReference type="GO" id="GO:0008270">
    <property type="term" value="F:zinc ion binding"/>
    <property type="evidence" value="ECO:0007669"/>
    <property type="project" value="UniProtKB-KW"/>
</dbReference>
<keyword evidence="4" id="KW-0594">Phospholipid biosynthesis</keyword>
<feature type="compositionally biased region" description="Polar residues" evidence="10">
    <location>
        <begin position="523"/>
        <end position="537"/>
    </location>
</feature>
<dbReference type="EC" id="2.7.1.82" evidence="8"/>
<dbReference type="Gene3D" id="3.30.200.20">
    <property type="entry name" value="Phosphorylase Kinase, domain 1"/>
    <property type="match status" value="1"/>
</dbReference>
<accession>A0A1I8GLH0</accession>
<comment type="pathway">
    <text evidence="6">Phospholipid metabolism; phosphatidylethanolamine biosynthesis; phosphatidylethanolamine from ethanolamine: step 1/3.</text>
</comment>
<evidence type="ECO:0000259" key="11">
    <source>
        <dbReference type="PROSITE" id="PS50089"/>
    </source>
</evidence>
<dbReference type="Pfam" id="PF12205">
    <property type="entry name" value="GIT1_C"/>
    <property type="match status" value="1"/>
</dbReference>
<dbReference type="Gene3D" id="3.90.1200.10">
    <property type="match status" value="1"/>
</dbReference>
<dbReference type="SUPFAM" id="SSF57850">
    <property type="entry name" value="RING/U-box"/>
    <property type="match status" value="1"/>
</dbReference>
<evidence type="ECO:0000256" key="9">
    <source>
        <dbReference type="PROSITE-ProRule" id="PRU00175"/>
    </source>
</evidence>
<dbReference type="Gene3D" id="3.30.40.10">
    <property type="entry name" value="Zinc/RING finger domain, C3HC4 (zinc finger)"/>
    <property type="match status" value="1"/>
</dbReference>
<evidence type="ECO:0000256" key="2">
    <source>
        <dbReference type="ARBA" id="ARBA00022771"/>
    </source>
</evidence>
<protein>
    <recommendedName>
        <fullName evidence="8">ethanolamine kinase</fullName>
        <ecNumber evidence="8">2.7.1.82</ecNumber>
    </recommendedName>
</protein>
<dbReference type="InterPro" id="IPR027370">
    <property type="entry name" value="Znf-RING_euk"/>
</dbReference>